<dbReference type="Proteomes" id="UP000198538">
    <property type="component" value="Unassembled WGS sequence"/>
</dbReference>
<evidence type="ECO:0000256" key="1">
    <source>
        <dbReference type="SAM" id="Phobius"/>
    </source>
</evidence>
<dbReference type="AlphaFoldDB" id="A0A1G5H3N1"/>
<feature type="transmembrane region" description="Helical" evidence="1">
    <location>
        <begin position="137"/>
        <end position="158"/>
    </location>
</feature>
<feature type="transmembrane region" description="Helical" evidence="1">
    <location>
        <begin position="98"/>
        <end position="122"/>
    </location>
</feature>
<dbReference type="PROSITE" id="PS51257">
    <property type="entry name" value="PROKAR_LIPOPROTEIN"/>
    <property type="match status" value="1"/>
</dbReference>
<dbReference type="EMBL" id="FMVM01000006">
    <property type="protein sequence ID" value="SCY58482.1"/>
    <property type="molecule type" value="Genomic_DNA"/>
</dbReference>
<dbReference type="CDD" id="cd21809">
    <property type="entry name" value="ABC-2_lan_permease-like"/>
    <property type="match status" value="1"/>
</dbReference>
<gene>
    <name evidence="2" type="ORF">SAMN05720606_106201</name>
</gene>
<dbReference type="Pfam" id="PF12730">
    <property type="entry name" value="ABC2_membrane_4"/>
    <property type="match status" value="1"/>
</dbReference>
<proteinExistence type="predicted"/>
<evidence type="ECO:0008006" key="4">
    <source>
        <dbReference type="Google" id="ProtNLM"/>
    </source>
</evidence>
<feature type="transmembrane region" description="Helical" evidence="1">
    <location>
        <begin position="170"/>
        <end position="194"/>
    </location>
</feature>
<keyword evidence="1" id="KW-0812">Transmembrane</keyword>
<keyword evidence="1" id="KW-1133">Transmembrane helix</keyword>
<protein>
    <recommendedName>
        <fullName evidence="4">ABC-2 type transport system permease protein</fullName>
    </recommendedName>
</protein>
<organism evidence="2 3">
    <name type="scientific">Paenibacillus polysaccharolyticus</name>
    <dbReference type="NCBI Taxonomy" id="582692"/>
    <lineage>
        <taxon>Bacteria</taxon>
        <taxon>Bacillati</taxon>
        <taxon>Bacillota</taxon>
        <taxon>Bacilli</taxon>
        <taxon>Bacillales</taxon>
        <taxon>Paenibacillaceae</taxon>
        <taxon>Paenibacillus</taxon>
    </lineage>
</organism>
<keyword evidence="1" id="KW-0472">Membrane</keyword>
<dbReference type="RefSeq" id="WP_090918851.1">
    <property type="nucleotide sequence ID" value="NZ_FMVM01000006.1"/>
</dbReference>
<reference evidence="3" key="1">
    <citation type="submission" date="2016-10" db="EMBL/GenBank/DDBJ databases">
        <authorList>
            <person name="Varghese N."/>
            <person name="Submissions S."/>
        </authorList>
    </citation>
    <scope>NUCLEOTIDE SEQUENCE [LARGE SCALE GENOMIC DNA]</scope>
    <source>
        <strain evidence="3">BL9</strain>
    </source>
</reference>
<name>A0A1G5H3N1_9BACL</name>
<dbReference type="STRING" id="582692.SAMN05720606_106201"/>
<feature type="transmembrane region" description="Helical" evidence="1">
    <location>
        <begin position="58"/>
        <end position="77"/>
    </location>
</feature>
<feature type="transmembrane region" description="Helical" evidence="1">
    <location>
        <begin position="214"/>
        <end position="232"/>
    </location>
</feature>
<evidence type="ECO:0000313" key="3">
    <source>
        <dbReference type="Proteomes" id="UP000198538"/>
    </source>
</evidence>
<accession>A0A1G5H3N1</accession>
<evidence type="ECO:0000313" key="2">
    <source>
        <dbReference type="EMBL" id="SCY58482.1"/>
    </source>
</evidence>
<feature type="transmembrane region" description="Helical" evidence="1">
    <location>
        <begin position="20"/>
        <end position="38"/>
    </location>
</feature>
<keyword evidence="3" id="KW-1185">Reference proteome</keyword>
<sequence length="243" mass="27455">MLRSISAEWLKLRRSRIGLVLAILPVISLLIGCFNFYFNQAALQNGWFSLWTQVSLFYGEFFLPILIAICCAFVCRLEHSNRNWNMVLASPLSVTSLFVAKLVIVGLLIFFAQAFFMLMYWAAGKMFNIPGEFPTEILVWSLRGWFASLSIASLQLGLSIRIRSFATPIGISLCAVFFGLGMYVLKIGMLFPFSLLTIGMGVLSQKGLTTSENMVFLFMNSLFILLFAIWSIRRLKYKDIASS</sequence>